<reference evidence="2" key="1">
    <citation type="submission" date="2021-06" db="EMBL/GenBank/DDBJ databases">
        <authorList>
            <person name="Kallberg Y."/>
            <person name="Tangrot J."/>
            <person name="Rosling A."/>
        </authorList>
    </citation>
    <scope>NUCLEOTIDE SEQUENCE</scope>
    <source>
        <strain evidence="2">MA453B</strain>
    </source>
</reference>
<keyword evidence="3" id="KW-1185">Reference proteome</keyword>
<evidence type="ECO:0000313" key="3">
    <source>
        <dbReference type="Proteomes" id="UP000789405"/>
    </source>
</evidence>
<keyword evidence="1" id="KW-0812">Transmembrane</keyword>
<proteinExistence type="predicted"/>
<evidence type="ECO:0000313" key="2">
    <source>
        <dbReference type="EMBL" id="CAG8766878.1"/>
    </source>
</evidence>
<evidence type="ECO:0000256" key="1">
    <source>
        <dbReference type="SAM" id="Phobius"/>
    </source>
</evidence>
<feature type="transmembrane region" description="Helical" evidence="1">
    <location>
        <begin position="232"/>
        <end position="253"/>
    </location>
</feature>
<sequence>MILEKLFSQRYRKTEPSSIFVLRLFVLLLLLVSLIGYTWLIIWGIYNDGPVVLQSLTEEDAFPVPNVIYDCTQFVIQPQISSIFGTSPSRVTIYESMGSFSSDLLFSKIPDNGLSSLELNFYTKDPNSDPSQSNIKFKILDSDYLIQSTFKISMSYRFKLIRRRKDIMIPSWENYIGLSSNLVKIPYFTSSKEIFPFQNDTPTSILKIIIEQPTYTVQVETDKRNKTVLSSLGLIGGSFGFAASIYALLFGTISIKPWGLIQKYGFRINRSVQTKLKDTLEYIPLVYRPESISLNNYELKKRYDSLQFFLTEYVVDVERFEKLYNSNVNNYKKDID</sequence>
<keyword evidence="1" id="KW-0472">Membrane</keyword>
<keyword evidence="1" id="KW-1133">Transmembrane helix</keyword>
<feature type="transmembrane region" description="Helical" evidence="1">
    <location>
        <begin position="20"/>
        <end position="46"/>
    </location>
</feature>
<comment type="caution">
    <text evidence="2">The sequence shown here is derived from an EMBL/GenBank/DDBJ whole genome shotgun (WGS) entry which is preliminary data.</text>
</comment>
<dbReference type="AlphaFoldDB" id="A0A9N9J669"/>
<accession>A0A9N9J669</accession>
<gene>
    <name evidence="2" type="ORF">DERYTH_LOCUS18316</name>
</gene>
<dbReference type="Proteomes" id="UP000789405">
    <property type="component" value="Unassembled WGS sequence"/>
</dbReference>
<name>A0A9N9J669_9GLOM</name>
<dbReference type="OrthoDB" id="2421077at2759"/>
<organism evidence="2 3">
    <name type="scientific">Dentiscutata erythropus</name>
    <dbReference type="NCBI Taxonomy" id="1348616"/>
    <lineage>
        <taxon>Eukaryota</taxon>
        <taxon>Fungi</taxon>
        <taxon>Fungi incertae sedis</taxon>
        <taxon>Mucoromycota</taxon>
        <taxon>Glomeromycotina</taxon>
        <taxon>Glomeromycetes</taxon>
        <taxon>Diversisporales</taxon>
        <taxon>Gigasporaceae</taxon>
        <taxon>Dentiscutata</taxon>
    </lineage>
</organism>
<protein>
    <submittedName>
        <fullName evidence="2">9870_t:CDS:1</fullName>
    </submittedName>
</protein>
<dbReference type="EMBL" id="CAJVPY010018402">
    <property type="protein sequence ID" value="CAG8766878.1"/>
    <property type="molecule type" value="Genomic_DNA"/>
</dbReference>